<dbReference type="GO" id="GO:0000398">
    <property type="term" value="P:mRNA splicing, via spliceosome"/>
    <property type="evidence" value="ECO:0007669"/>
    <property type="project" value="UniProtKB-UniRule"/>
</dbReference>
<evidence type="ECO:0000313" key="19">
    <source>
        <dbReference type="Proteomes" id="UP001212411"/>
    </source>
</evidence>
<dbReference type="InterPro" id="IPR036875">
    <property type="entry name" value="Znf_CCHC_sf"/>
</dbReference>
<dbReference type="InterPro" id="IPR001878">
    <property type="entry name" value="Znf_CCHC"/>
</dbReference>
<evidence type="ECO:0000256" key="15">
    <source>
        <dbReference type="RuleBase" id="RU367126"/>
    </source>
</evidence>
<dbReference type="InterPro" id="IPR055256">
    <property type="entry name" value="KH_1_KHDC4/BBP-like"/>
</dbReference>
<feature type="compositionally biased region" description="Low complexity" evidence="16">
    <location>
        <begin position="421"/>
        <end position="451"/>
    </location>
</feature>
<evidence type="ECO:0000256" key="5">
    <source>
        <dbReference type="ARBA" id="ARBA00022723"/>
    </source>
</evidence>
<feature type="region of interest" description="Disordered" evidence="16">
    <location>
        <begin position="392"/>
        <end position="531"/>
    </location>
</feature>
<dbReference type="SMART" id="SM00343">
    <property type="entry name" value="ZnF_C2HC"/>
    <property type="match status" value="2"/>
</dbReference>
<feature type="region of interest" description="Disordered" evidence="16">
    <location>
        <begin position="1"/>
        <end position="63"/>
    </location>
</feature>
<dbReference type="SUPFAM" id="SSF54791">
    <property type="entry name" value="Eukaryotic type KH-domain (KH-domain type I)"/>
    <property type="match status" value="1"/>
</dbReference>
<dbReference type="AlphaFoldDB" id="A0AAE9WIE1"/>
<dbReference type="SUPFAM" id="SSF57756">
    <property type="entry name" value="Retrovirus zinc finger-like domains"/>
    <property type="match status" value="1"/>
</dbReference>
<organism evidence="18 19">
    <name type="scientific">Schizosaccharomyces osmophilus</name>
    <dbReference type="NCBI Taxonomy" id="2545709"/>
    <lineage>
        <taxon>Eukaryota</taxon>
        <taxon>Fungi</taxon>
        <taxon>Dikarya</taxon>
        <taxon>Ascomycota</taxon>
        <taxon>Taphrinomycotina</taxon>
        <taxon>Schizosaccharomycetes</taxon>
        <taxon>Schizosaccharomycetales</taxon>
        <taxon>Schizosaccharomycetaceae</taxon>
        <taxon>Schizosaccharomyces</taxon>
    </lineage>
</organism>
<dbReference type="Proteomes" id="UP001212411">
    <property type="component" value="Chromosome 3"/>
</dbReference>
<evidence type="ECO:0000259" key="17">
    <source>
        <dbReference type="PROSITE" id="PS50158"/>
    </source>
</evidence>
<feature type="compositionally biased region" description="Low complexity" evidence="16">
    <location>
        <begin position="459"/>
        <end position="474"/>
    </location>
</feature>
<dbReference type="GO" id="GO:0003729">
    <property type="term" value="F:mRNA binding"/>
    <property type="evidence" value="ECO:0007669"/>
    <property type="project" value="TreeGrafter"/>
</dbReference>
<feature type="compositionally biased region" description="Low complexity" evidence="16">
    <location>
        <begin position="394"/>
        <end position="411"/>
    </location>
</feature>
<feature type="domain" description="CCHC-type" evidence="17">
    <location>
        <begin position="336"/>
        <end position="350"/>
    </location>
</feature>
<keyword evidence="5 15" id="KW-0479">Metal-binding</keyword>
<gene>
    <name evidence="18" type="primary">bpb1</name>
    <name evidence="18" type="ORF">SOMG_04287</name>
</gene>
<dbReference type="Pfam" id="PF00098">
    <property type="entry name" value="zf-CCHC"/>
    <property type="match status" value="2"/>
</dbReference>
<dbReference type="PROSITE" id="PS50084">
    <property type="entry name" value="KH_TYPE_1"/>
    <property type="match status" value="1"/>
</dbReference>
<feature type="compositionally biased region" description="Pro residues" evidence="16">
    <location>
        <begin position="592"/>
        <end position="604"/>
    </location>
</feature>
<keyword evidence="11 15" id="KW-0508">mRNA splicing</keyword>
<comment type="function">
    <text evidence="15">Necessary for the splicing of pre-mRNA. Has a role in the recognition of the branch site (5'-UACUAAC-3'), the pyrimidine tract and the 3'-splice site at the 3'-end of introns.</text>
</comment>
<keyword evidence="19" id="KW-1185">Reference proteome</keyword>
<dbReference type="Gene3D" id="6.10.140.1790">
    <property type="match status" value="1"/>
</dbReference>
<dbReference type="Gene3D" id="4.10.60.10">
    <property type="entry name" value="Zinc finger, CCHC-type"/>
    <property type="match status" value="1"/>
</dbReference>
<dbReference type="GO" id="GO:0048024">
    <property type="term" value="P:regulation of mRNA splicing, via spliceosome"/>
    <property type="evidence" value="ECO:0007669"/>
    <property type="project" value="TreeGrafter"/>
</dbReference>
<evidence type="ECO:0000256" key="8">
    <source>
        <dbReference type="ARBA" id="ARBA00022771"/>
    </source>
</evidence>
<dbReference type="InterPro" id="IPR045071">
    <property type="entry name" value="BBP-like"/>
</dbReference>
<keyword evidence="9 15" id="KW-0862">Zinc</keyword>
<dbReference type="EMBL" id="CP115613">
    <property type="protein sequence ID" value="WBW75357.1"/>
    <property type="molecule type" value="Genomic_DNA"/>
</dbReference>
<dbReference type="SMART" id="SM00322">
    <property type="entry name" value="KH"/>
    <property type="match status" value="1"/>
</dbReference>
<evidence type="ECO:0000256" key="10">
    <source>
        <dbReference type="ARBA" id="ARBA00022884"/>
    </source>
</evidence>
<keyword evidence="6 15" id="KW-0747">Spliceosome</keyword>
<dbReference type="Pfam" id="PF22675">
    <property type="entry name" value="KH-I_KHDC4-BBP"/>
    <property type="match status" value="1"/>
</dbReference>
<dbReference type="InterPro" id="IPR047086">
    <property type="entry name" value="SF1-HH_sf"/>
</dbReference>
<dbReference type="PANTHER" id="PTHR11208:SF45">
    <property type="entry name" value="SPLICING FACTOR 1"/>
    <property type="match status" value="1"/>
</dbReference>
<dbReference type="CDD" id="cd02395">
    <property type="entry name" value="KH-I_BBP"/>
    <property type="match status" value="1"/>
</dbReference>
<dbReference type="FunFam" id="4.10.60.10:FF:000030">
    <property type="entry name" value="Branchpoint-bridging protein"/>
    <property type="match status" value="1"/>
</dbReference>
<evidence type="ECO:0000256" key="16">
    <source>
        <dbReference type="SAM" id="MobiDB-lite"/>
    </source>
</evidence>
<dbReference type="PANTHER" id="PTHR11208">
    <property type="entry name" value="RNA-BINDING PROTEIN RELATED"/>
    <property type="match status" value="1"/>
</dbReference>
<feature type="domain" description="CCHC-type" evidence="17">
    <location>
        <begin position="311"/>
        <end position="326"/>
    </location>
</feature>
<keyword evidence="7" id="KW-0677">Repeat</keyword>
<evidence type="ECO:0000256" key="7">
    <source>
        <dbReference type="ARBA" id="ARBA00022737"/>
    </source>
</evidence>
<evidence type="ECO:0000256" key="12">
    <source>
        <dbReference type="ARBA" id="ARBA00023242"/>
    </source>
</evidence>
<keyword evidence="8 13" id="KW-0863">Zinc-finger</keyword>
<evidence type="ECO:0000256" key="1">
    <source>
        <dbReference type="ARBA" id="ARBA00004123"/>
    </source>
</evidence>
<feature type="region of interest" description="Disordered" evidence="16">
    <location>
        <begin position="560"/>
        <end position="604"/>
    </location>
</feature>
<comment type="subcellular location">
    <subcellularLocation>
        <location evidence="1 15">Nucleus</location>
    </subcellularLocation>
</comment>
<feature type="compositionally biased region" description="Pro residues" evidence="16">
    <location>
        <begin position="560"/>
        <end position="571"/>
    </location>
</feature>
<dbReference type="InterPro" id="IPR004087">
    <property type="entry name" value="KH_dom"/>
</dbReference>
<dbReference type="Gene3D" id="3.30.1370.10">
    <property type="entry name" value="K Homology domain, type 1"/>
    <property type="match status" value="1"/>
</dbReference>
<keyword evidence="4 15" id="KW-0507">mRNA processing</keyword>
<evidence type="ECO:0000313" key="18">
    <source>
        <dbReference type="EMBL" id="WBW75357.1"/>
    </source>
</evidence>
<feature type="region of interest" description="Disordered" evidence="16">
    <location>
        <begin position="118"/>
        <end position="142"/>
    </location>
</feature>
<dbReference type="InterPro" id="IPR036612">
    <property type="entry name" value="KH_dom_type_1_sf"/>
</dbReference>
<dbReference type="PROSITE" id="PS50158">
    <property type="entry name" value="ZF_CCHC"/>
    <property type="match status" value="2"/>
</dbReference>
<evidence type="ECO:0000256" key="14">
    <source>
        <dbReference type="PROSITE-ProRule" id="PRU00117"/>
    </source>
</evidence>
<evidence type="ECO:0000256" key="13">
    <source>
        <dbReference type="PROSITE-ProRule" id="PRU00047"/>
    </source>
</evidence>
<name>A0AAE9WIE1_9SCHI</name>
<protein>
    <recommendedName>
        <fullName evidence="3 15">Branchpoint-bridging protein</fullName>
    </recommendedName>
</protein>
<feature type="compositionally biased region" description="Pro residues" evidence="16">
    <location>
        <begin position="494"/>
        <end position="512"/>
    </location>
</feature>
<dbReference type="GO" id="GO:0008270">
    <property type="term" value="F:zinc ion binding"/>
    <property type="evidence" value="ECO:0007669"/>
    <property type="project" value="UniProtKB-UniRule"/>
</dbReference>
<dbReference type="KEGG" id="som:SOMG_04287"/>
<dbReference type="FunFam" id="3.30.1370.10:FF:000024">
    <property type="entry name" value="Branchpoint-bridging protein-like protein"/>
    <property type="match status" value="1"/>
</dbReference>
<evidence type="ECO:0000256" key="2">
    <source>
        <dbReference type="ARBA" id="ARBA00010382"/>
    </source>
</evidence>
<keyword evidence="10 14" id="KW-0694">RNA-binding</keyword>
<dbReference type="RefSeq" id="XP_056039600.1">
    <property type="nucleotide sequence ID" value="XM_056183074.1"/>
</dbReference>
<keyword evidence="12 15" id="KW-0539">Nucleus</keyword>
<accession>A0AAE9WIE1</accession>
<dbReference type="GO" id="GO:0005829">
    <property type="term" value="C:cytosol"/>
    <property type="evidence" value="ECO:0007669"/>
    <property type="project" value="UniProtKB-ARBA"/>
</dbReference>
<sequence>MLKARSGGSTGSNNVPLGRRRFDGGPDSLPPLPNPVNSRSRFDQVDHSESLPRRHENQFPEDRGRRLYKKHYWGKPTPIDEMLPSQMELELSIGSCMTNEQVELFAMNVRLEEITQKLRTGSVVPSDRERSPSPPPQYDNHGRRLNTREIRYKKKLEDERHHIIEKAMKTVPNFKAPSDYRRPAKTQEKVYVPVQDYPEINFIGLLIGPRGHTLKDMESKSGAKIAIRGKGSVKEGKGKSDPSVRGNMEEDLHCLVTADSEDKISHAIRLIDLVIQTAASTPEGQNDLKRNQLRQLATLNGTLRDDENQVCQNCGNVGHRRYDCPERINHTLNIVCRHCGNAGHIARDCPVRNQPPVADAAADREYQSLMQELGGGSIASAADQQHALEYTETANTNSAAPPPWAANNGPPSESSSPAPWTKATPSIASTPAATPAPWTKATPSIASTPAATPAPAPAPWQQAVPPQPVSSTSTGGLPPWQQGTQPVISDPNLPGLPLPGMPPGLPPAPAVPGLPTAGAAPDMISTPLMNLPQPPMLPPGMAAPPGMAPPQAMPSTFPAYAPPPPGMPLPGAPGISNAPPGMPQTLSFGAPPGMPMPPGTSPKP</sequence>
<dbReference type="InterPro" id="IPR032570">
    <property type="entry name" value="SF1-HH"/>
</dbReference>
<evidence type="ECO:0000256" key="4">
    <source>
        <dbReference type="ARBA" id="ARBA00022664"/>
    </source>
</evidence>
<dbReference type="Pfam" id="PF16275">
    <property type="entry name" value="SF1-HH"/>
    <property type="match status" value="1"/>
</dbReference>
<proteinExistence type="inferred from homology"/>
<comment type="similarity">
    <text evidence="2 15">Belongs to the BBP/SF1 family.</text>
</comment>
<evidence type="ECO:0000256" key="11">
    <source>
        <dbReference type="ARBA" id="ARBA00023187"/>
    </source>
</evidence>
<evidence type="ECO:0000256" key="9">
    <source>
        <dbReference type="ARBA" id="ARBA00022833"/>
    </source>
</evidence>
<evidence type="ECO:0000256" key="3">
    <source>
        <dbReference type="ARBA" id="ARBA00017984"/>
    </source>
</evidence>
<reference evidence="18 19" key="1">
    <citation type="journal article" date="2023" name="G3 (Bethesda)">
        <title>A high-quality reference genome for the fission yeast Schizosaccharomyces osmophilus.</title>
        <authorList>
            <person name="Jia G.S."/>
            <person name="Zhang W.C."/>
            <person name="Liang Y."/>
            <person name="Liu X.H."/>
            <person name="Rhind N."/>
            <person name="Pidoux A."/>
            <person name="Brysch-Herzberg M."/>
            <person name="Du L.L."/>
        </authorList>
    </citation>
    <scope>NUCLEOTIDE SEQUENCE [LARGE SCALE GENOMIC DNA]</scope>
    <source>
        <strain evidence="18 19">CBS 15793</strain>
    </source>
</reference>
<dbReference type="GeneID" id="80877763"/>
<dbReference type="GO" id="GO:0000243">
    <property type="term" value="C:commitment complex"/>
    <property type="evidence" value="ECO:0007669"/>
    <property type="project" value="UniProtKB-ARBA"/>
</dbReference>
<feature type="compositionally biased region" description="Basic and acidic residues" evidence="16">
    <location>
        <begin position="40"/>
        <end position="63"/>
    </location>
</feature>
<dbReference type="GO" id="GO:0045131">
    <property type="term" value="F:pre-mRNA branch point binding"/>
    <property type="evidence" value="ECO:0007669"/>
    <property type="project" value="UniProtKB-UniRule"/>
</dbReference>
<evidence type="ECO:0000256" key="6">
    <source>
        <dbReference type="ARBA" id="ARBA00022728"/>
    </source>
</evidence>